<evidence type="ECO:0000313" key="1">
    <source>
        <dbReference type="EMBL" id="QDH46713.1"/>
    </source>
</evidence>
<keyword evidence="2" id="KW-1185">Reference proteome</keyword>
<gene>
    <name evidence="1" type="ORF">LAh7_5</name>
</gene>
<protein>
    <submittedName>
        <fullName evidence="1">Uncharacterized protein</fullName>
    </submittedName>
</protein>
<dbReference type="EMBL" id="MK838113">
    <property type="protein sequence ID" value="QDH46713.1"/>
    <property type="molecule type" value="Genomic_DNA"/>
</dbReference>
<sequence>MISRSELLEAVETGRPYLVAVAKDYAGRLAGEVISRHRTRSGAERKQKTRRGAWEVVDAARQLRIA</sequence>
<organism evidence="1 2">
    <name type="scientific">Aeromonas phage LAh_7</name>
    <dbReference type="NCBI Taxonomy" id="2591031"/>
    <lineage>
        <taxon>Viruses</taxon>
        <taxon>Duplodnaviria</taxon>
        <taxon>Heunggongvirae</taxon>
        <taxon>Uroviricota</taxon>
        <taxon>Caudoviricetes</taxon>
        <taxon>Casjensviridae</taxon>
        <taxon>Sharonstreetvirus</taxon>
        <taxon>Sharonstreetvirus LAh7</taxon>
    </lineage>
</organism>
<accession>A0A514A0C1</accession>
<evidence type="ECO:0000313" key="2">
    <source>
        <dbReference type="Proteomes" id="UP000318298"/>
    </source>
</evidence>
<reference evidence="1 2" key="1">
    <citation type="submission" date="2019-04" db="EMBL/GenBank/DDBJ databases">
        <title>Novel bacteriophages capable of disrupting biofilms from clinical strains of Aeromonas hydrophila with intrinsic antibiotic resistance.</title>
        <authorList>
            <person name="Kabwe M."/>
            <person name="Brown T.L."/>
            <person name="Speirs L."/>
            <person name="Ku H."/>
            <person name="Leach M."/>
            <person name="Chan H.T."/>
            <person name="Petrovski S."/>
            <person name="Lock P."/>
            <person name="Tucci J."/>
        </authorList>
    </citation>
    <scope>NUCLEOTIDE SEQUENCE [LARGE SCALE GENOMIC DNA]</scope>
</reference>
<dbReference type="Proteomes" id="UP000318298">
    <property type="component" value="Segment"/>
</dbReference>
<name>A0A514A0C1_9CAUD</name>
<proteinExistence type="predicted"/>